<evidence type="ECO:0000313" key="11">
    <source>
        <dbReference type="EMBL" id="KAF2565425.1"/>
    </source>
</evidence>
<evidence type="ECO:0000259" key="10">
    <source>
        <dbReference type="PROSITE" id="PS50089"/>
    </source>
</evidence>
<feature type="domain" description="RING-type" evidence="10">
    <location>
        <begin position="337"/>
        <end position="378"/>
    </location>
</feature>
<evidence type="ECO:0000256" key="8">
    <source>
        <dbReference type="PROSITE-ProRule" id="PRU00175"/>
    </source>
</evidence>
<feature type="transmembrane region" description="Helical" evidence="9">
    <location>
        <begin position="257"/>
        <end position="278"/>
    </location>
</feature>
<evidence type="ECO:0000256" key="6">
    <source>
        <dbReference type="ARBA" id="ARBA00023136"/>
    </source>
</evidence>
<dbReference type="InterPro" id="IPR008733">
    <property type="entry name" value="PEX11"/>
</dbReference>
<comment type="subunit">
    <text evidence="4">Homooligomer. Interacts with ARC5 and FIS1B on peroxisomes.</text>
</comment>
<comment type="subcellular location">
    <subcellularLocation>
        <location evidence="2">Peroxisome membrane</location>
        <topology evidence="2">Multi-pass membrane protein</topology>
    </subcellularLocation>
</comment>
<comment type="caution">
    <text evidence="11">The sequence shown here is derived from an EMBL/GenBank/DDBJ whole genome shotgun (WGS) entry which is preliminary data.</text>
</comment>
<proteinExistence type="inferred from homology"/>
<keyword evidence="8" id="KW-0862">Zinc</keyword>
<dbReference type="InterPro" id="IPR013083">
    <property type="entry name" value="Znf_RING/FYVE/PHD"/>
</dbReference>
<organism evidence="11 12">
    <name type="scientific">Brassica cretica</name>
    <name type="common">Mustard</name>
    <dbReference type="NCBI Taxonomy" id="69181"/>
    <lineage>
        <taxon>Eukaryota</taxon>
        <taxon>Viridiplantae</taxon>
        <taxon>Streptophyta</taxon>
        <taxon>Embryophyta</taxon>
        <taxon>Tracheophyta</taxon>
        <taxon>Spermatophyta</taxon>
        <taxon>Magnoliopsida</taxon>
        <taxon>eudicotyledons</taxon>
        <taxon>Gunneridae</taxon>
        <taxon>Pentapetalae</taxon>
        <taxon>rosids</taxon>
        <taxon>malvids</taxon>
        <taxon>Brassicales</taxon>
        <taxon>Brassicaceae</taxon>
        <taxon>Brassiceae</taxon>
        <taxon>Brassica</taxon>
    </lineage>
</organism>
<dbReference type="GO" id="GO:0044375">
    <property type="term" value="P:regulation of peroxisome size"/>
    <property type="evidence" value="ECO:0007669"/>
    <property type="project" value="UniProtKB-ARBA"/>
</dbReference>
<keyword evidence="9" id="KW-1133">Transmembrane helix</keyword>
<dbReference type="SMART" id="SM00184">
    <property type="entry name" value="RING"/>
    <property type="match status" value="1"/>
</dbReference>
<dbReference type="GO" id="GO:0042802">
    <property type="term" value="F:identical protein binding"/>
    <property type="evidence" value="ECO:0007669"/>
    <property type="project" value="UniProtKB-ARBA"/>
</dbReference>
<keyword evidence="6 9" id="KW-0472">Membrane</keyword>
<accession>A0A8S9I7E9</accession>
<evidence type="ECO:0000256" key="9">
    <source>
        <dbReference type="SAM" id="Phobius"/>
    </source>
</evidence>
<evidence type="ECO:0000256" key="1">
    <source>
        <dbReference type="ARBA" id="ARBA00002503"/>
    </source>
</evidence>
<evidence type="ECO:0000313" key="12">
    <source>
        <dbReference type="Proteomes" id="UP000712281"/>
    </source>
</evidence>
<dbReference type="InterPro" id="IPR001841">
    <property type="entry name" value="Znf_RING"/>
</dbReference>
<keyword evidence="9" id="KW-0812">Transmembrane</keyword>
<keyword evidence="8" id="KW-0863">Zinc-finger</keyword>
<keyword evidence="5" id="KW-0962">Peroxisome biogenesis</keyword>
<evidence type="ECO:0000256" key="2">
    <source>
        <dbReference type="ARBA" id="ARBA00004585"/>
    </source>
</evidence>
<dbReference type="GO" id="GO:0005778">
    <property type="term" value="C:peroxisomal membrane"/>
    <property type="evidence" value="ECO:0007669"/>
    <property type="project" value="UniProtKB-SubCell"/>
</dbReference>
<dbReference type="GO" id="GO:0016559">
    <property type="term" value="P:peroxisome fission"/>
    <property type="evidence" value="ECO:0007669"/>
    <property type="project" value="InterPro"/>
</dbReference>
<dbReference type="Gene3D" id="3.30.40.10">
    <property type="entry name" value="Zinc/RING finger domain, C3HC4 (zinc finger)"/>
    <property type="match status" value="1"/>
</dbReference>
<keyword evidence="8" id="KW-0479">Metal-binding</keyword>
<name>A0A8S9I7E9_BRACR</name>
<evidence type="ECO:0000256" key="7">
    <source>
        <dbReference type="ARBA" id="ARBA00023140"/>
    </source>
</evidence>
<dbReference type="Pfam" id="PF13639">
    <property type="entry name" value="zf-RING_2"/>
    <property type="match status" value="1"/>
</dbReference>
<evidence type="ECO:0000256" key="3">
    <source>
        <dbReference type="ARBA" id="ARBA00008194"/>
    </source>
</evidence>
<dbReference type="AlphaFoldDB" id="A0A8S9I7E9"/>
<comment type="function">
    <text evidence="1">Involved in peroxisomal proliferation. Promotes peroxisomal duplication, aggregation or elongation without fission.</text>
</comment>
<gene>
    <name evidence="11" type="ORF">F2Q68_00028442</name>
</gene>
<evidence type="ECO:0000256" key="4">
    <source>
        <dbReference type="ARBA" id="ARBA00011340"/>
    </source>
</evidence>
<comment type="similarity">
    <text evidence="3">Belongs to the peroxin-11 family.</text>
</comment>
<dbReference type="Pfam" id="PF05648">
    <property type="entry name" value="PEX11"/>
    <property type="match status" value="1"/>
</dbReference>
<dbReference type="Proteomes" id="UP000712281">
    <property type="component" value="Unassembled WGS sequence"/>
</dbReference>
<dbReference type="EMBL" id="QGKW02001911">
    <property type="protein sequence ID" value="KAF2565425.1"/>
    <property type="molecule type" value="Genomic_DNA"/>
</dbReference>
<sequence length="393" mass="43486">MASSTLDVSRAELALVVMYLNKAEARDKLCRAIQYGSKFLSGGQPGTAQNVDKSTSLARKVFRLFKFVNDLHGLISPVPKGTSLPLSKNALLSTFLFLDQIVWLGRSGIYKNKERAELLGRISLFCWMGSSVCTTLVELGEIGRLSSSMKKIEKGFKNSNKYQDEEYRAKLKKSNERSLALIKSAMDIVVAAGLLQLSPEKITPRVTGAFGFITSIISCYQVTQHFSSSLTNTLYKLCVAFLAFDVIFLVLCVAVASLIAIAVCCCLPCIIAVLYALAEREGASDEEIERLPRFKFLTVRNSEKVNGEILETHGGIMTQLGVDSPSERVLSSDEAECCVCLCEYEDGTELRELWCRHHFHEACIDKWLRINATCPLCKSNILKTDEQSGNDAV</sequence>
<protein>
    <recommendedName>
        <fullName evidence="10">RING-type domain-containing protein</fullName>
    </recommendedName>
</protein>
<keyword evidence="7" id="KW-0576">Peroxisome</keyword>
<dbReference type="PANTHER" id="PTHR12652">
    <property type="entry name" value="PEROXISOMAL BIOGENESIS FACTOR 11"/>
    <property type="match status" value="1"/>
</dbReference>
<dbReference type="PANTHER" id="PTHR12652:SF51">
    <property type="entry name" value="(RAPE) HYPOTHETICAL PROTEIN"/>
    <property type="match status" value="1"/>
</dbReference>
<dbReference type="SUPFAM" id="SSF57850">
    <property type="entry name" value="RING/U-box"/>
    <property type="match status" value="1"/>
</dbReference>
<evidence type="ECO:0000256" key="5">
    <source>
        <dbReference type="ARBA" id="ARBA00022593"/>
    </source>
</evidence>
<dbReference type="GO" id="GO:0008270">
    <property type="term" value="F:zinc ion binding"/>
    <property type="evidence" value="ECO:0007669"/>
    <property type="project" value="UniProtKB-KW"/>
</dbReference>
<reference evidence="11" key="1">
    <citation type="submission" date="2019-12" db="EMBL/GenBank/DDBJ databases">
        <title>Genome sequencing and annotation of Brassica cretica.</title>
        <authorList>
            <person name="Studholme D.J."/>
            <person name="Sarris P.F."/>
        </authorList>
    </citation>
    <scope>NUCLEOTIDE SEQUENCE</scope>
    <source>
        <strain evidence="11">PFS-001/15</strain>
        <tissue evidence="11">Leaf</tissue>
    </source>
</reference>
<dbReference type="PROSITE" id="PS50089">
    <property type="entry name" value="ZF_RING_2"/>
    <property type="match status" value="1"/>
</dbReference>